<dbReference type="Proteomes" id="UP001408789">
    <property type="component" value="Unassembled WGS sequence"/>
</dbReference>
<dbReference type="InterPro" id="IPR036047">
    <property type="entry name" value="F-box-like_dom_sf"/>
</dbReference>
<accession>A0AAP0GV05</accession>
<dbReference type="InterPro" id="IPR006527">
    <property type="entry name" value="F-box-assoc_dom_typ1"/>
</dbReference>
<sequence>MEKLGDDVLYNILARLPGKALLRSRCVSKHWNTLISYPCFMKMRSRRMILLPISRPLAVLDDNVPVIDKANSIVRIRSPLDQQRRQGIHVSSSIVGTLKQTNGIVILALTDAKLLQCQLVLYNPLTCVSKALVVMDIPPSWNRLKVWSPYLFGFGDDKIVRFDCWNHSNRSMYTWDVFDLKTGSCSGRTRYLRKKDLHFSAEDAGMFVDGFLYWAVSDDDGVFGTILALDVKEMVFSRIKLPVRLKHCAGPLLGSKDDDNGCRRLCMVTTIDHIIFDLWVMRRRKEDEGASVWSKAHSLTLPFPVHNYPNPFHPICILRSGKILFTNTGMHLLMYDISKDSYERLLTLGVTIDGFEQASSLCGFIDVRSIEYVESLVSPFDLLF</sequence>
<dbReference type="PANTHER" id="PTHR31672">
    <property type="entry name" value="BNACNNG10540D PROTEIN"/>
    <property type="match status" value="1"/>
</dbReference>
<reference evidence="2 3" key="1">
    <citation type="submission" date="2024-04" db="EMBL/GenBank/DDBJ databases">
        <title>The reference genome of an endangered Asteraceae, Deinandra increscens subsp. villosa, native to the Central Coast of California.</title>
        <authorList>
            <person name="Guilliams M."/>
            <person name="Hasenstab-Lehman K."/>
            <person name="Meyer R."/>
            <person name="Mcevoy S."/>
        </authorList>
    </citation>
    <scope>NUCLEOTIDE SEQUENCE [LARGE SCALE GENOMIC DNA]</scope>
    <source>
        <tissue evidence="2">Leaf</tissue>
    </source>
</reference>
<organism evidence="2 3">
    <name type="scientific">Deinandra increscens subsp. villosa</name>
    <dbReference type="NCBI Taxonomy" id="3103831"/>
    <lineage>
        <taxon>Eukaryota</taxon>
        <taxon>Viridiplantae</taxon>
        <taxon>Streptophyta</taxon>
        <taxon>Embryophyta</taxon>
        <taxon>Tracheophyta</taxon>
        <taxon>Spermatophyta</taxon>
        <taxon>Magnoliopsida</taxon>
        <taxon>eudicotyledons</taxon>
        <taxon>Gunneridae</taxon>
        <taxon>Pentapetalae</taxon>
        <taxon>asterids</taxon>
        <taxon>campanulids</taxon>
        <taxon>Asterales</taxon>
        <taxon>Asteraceae</taxon>
        <taxon>Asteroideae</taxon>
        <taxon>Heliantheae alliance</taxon>
        <taxon>Madieae</taxon>
        <taxon>Madiinae</taxon>
        <taxon>Deinandra</taxon>
    </lineage>
</organism>
<dbReference type="Pfam" id="PF00646">
    <property type="entry name" value="F-box"/>
    <property type="match status" value="1"/>
</dbReference>
<dbReference type="PANTHER" id="PTHR31672:SF13">
    <property type="entry name" value="F-BOX PROTEIN CPR30-LIKE"/>
    <property type="match status" value="1"/>
</dbReference>
<evidence type="ECO:0000313" key="3">
    <source>
        <dbReference type="Proteomes" id="UP001408789"/>
    </source>
</evidence>
<dbReference type="EMBL" id="JBCNJP010000019">
    <property type="protein sequence ID" value="KAK9061544.1"/>
    <property type="molecule type" value="Genomic_DNA"/>
</dbReference>
<dbReference type="SMART" id="SM00256">
    <property type="entry name" value="FBOX"/>
    <property type="match status" value="1"/>
</dbReference>
<evidence type="ECO:0000259" key="1">
    <source>
        <dbReference type="SMART" id="SM00256"/>
    </source>
</evidence>
<feature type="domain" description="F-box" evidence="1">
    <location>
        <begin position="4"/>
        <end position="44"/>
    </location>
</feature>
<name>A0AAP0GV05_9ASTR</name>
<evidence type="ECO:0000313" key="2">
    <source>
        <dbReference type="EMBL" id="KAK9061544.1"/>
    </source>
</evidence>
<protein>
    <recommendedName>
        <fullName evidence="1">F-box domain-containing protein</fullName>
    </recommendedName>
</protein>
<proteinExistence type="predicted"/>
<comment type="caution">
    <text evidence="2">The sequence shown here is derived from an EMBL/GenBank/DDBJ whole genome shotgun (WGS) entry which is preliminary data.</text>
</comment>
<dbReference type="AlphaFoldDB" id="A0AAP0GV05"/>
<dbReference type="Gene3D" id="1.20.1280.50">
    <property type="match status" value="1"/>
</dbReference>
<dbReference type="SUPFAM" id="SSF81383">
    <property type="entry name" value="F-box domain"/>
    <property type="match status" value="1"/>
</dbReference>
<keyword evidence="3" id="KW-1185">Reference proteome</keyword>
<dbReference type="Pfam" id="PF07734">
    <property type="entry name" value="FBA_1"/>
    <property type="match status" value="1"/>
</dbReference>
<dbReference type="InterPro" id="IPR001810">
    <property type="entry name" value="F-box_dom"/>
</dbReference>
<gene>
    <name evidence="2" type="ORF">SSX86_018726</name>
</gene>
<dbReference type="InterPro" id="IPR050796">
    <property type="entry name" value="SCF_F-box_component"/>
</dbReference>